<evidence type="ECO:0000256" key="1">
    <source>
        <dbReference type="SAM" id="Coils"/>
    </source>
</evidence>
<accession>A0A0C1QSH0</accession>
<dbReference type="RefSeq" id="WP_039642759.1">
    <property type="nucleotide sequence ID" value="NZ_JXBL01000001.1"/>
</dbReference>
<gene>
    <name evidence="3" type="ORF">SE37_00465</name>
</gene>
<dbReference type="Pfam" id="PF03961">
    <property type="entry name" value="FapA"/>
    <property type="match status" value="1"/>
</dbReference>
<evidence type="ECO:0000259" key="2">
    <source>
        <dbReference type="Pfam" id="PF20250"/>
    </source>
</evidence>
<dbReference type="Proteomes" id="UP000031433">
    <property type="component" value="Unassembled WGS sequence"/>
</dbReference>
<comment type="caution">
    <text evidence="3">The sequence shown here is derived from an EMBL/GenBank/DDBJ whole genome shotgun (WGS) entry which is preliminary data.</text>
</comment>
<evidence type="ECO:0000313" key="3">
    <source>
        <dbReference type="EMBL" id="KIE41211.1"/>
    </source>
</evidence>
<protein>
    <recommendedName>
        <fullName evidence="2">Flagellar Assembly Protein A N-terminal region domain-containing protein</fullName>
    </recommendedName>
</protein>
<dbReference type="EMBL" id="JXBL01000001">
    <property type="protein sequence ID" value="KIE41211.1"/>
    <property type="molecule type" value="Genomic_DNA"/>
</dbReference>
<dbReference type="PANTHER" id="PTHR38032:SF1">
    <property type="entry name" value="RNA-BINDING PROTEIN KHPB N-TERMINAL DOMAIN-CONTAINING PROTEIN"/>
    <property type="match status" value="1"/>
</dbReference>
<name>A0A0C1QSH0_9BACT</name>
<dbReference type="InterPro" id="IPR046865">
    <property type="entry name" value="FapA_b_solenoid"/>
</dbReference>
<dbReference type="PANTHER" id="PTHR38032">
    <property type="entry name" value="POLYMERASE-RELATED"/>
    <property type="match status" value="1"/>
</dbReference>
<keyword evidence="4" id="KW-1185">Reference proteome</keyword>
<keyword evidence="1" id="KW-0175">Coiled coil</keyword>
<dbReference type="InterPro" id="IPR046866">
    <property type="entry name" value="FapA_N"/>
</dbReference>
<evidence type="ECO:0000313" key="4">
    <source>
        <dbReference type="Proteomes" id="UP000031433"/>
    </source>
</evidence>
<feature type="coiled-coil region" evidence="1">
    <location>
        <begin position="434"/>
        <end position="503"/>
    </location>
</feature>
<sequence>MVGEIQDASVGLTFRLDNGEHKLSASFVPTGEKPPINLSWIKQALALAGFADLYLYEHALVELLKRYNAATQPFTFDLGERRNGSFTITCTPDNLEARLTIIPAYGGKAVAAEQVRQALREKGVVFGVDEEAINRAVAAGAASDVLMAQGIPPRPGTDGELVSFVTEIRDRQPQLLDDDTVDYRNLGQILSVRAGDPLMRRIPPVEGVAGTSVMGKILSPPPARDAVFAPNLPGTAFDAEDPNLLVAAVDGQPVLVANGITVEPVLRLKLVDLSVGNLDFNGTIDIAGDVVAGMTVKASGDIFIGGVVEASRIEAGGNVEVRGGVLGQGETRASSAAAGRDPVWIKAGGCVTAQFVEHVIVEAGDGIMVREFCMQSELVAGNRIVVGHDGGSKGHVIGGSCQAVNLVRAVTLGSLAGVHTAVSVGVDPHVRERFSTVRLKLQEKEREMDELAKNLDYYASLPSAQPEQLARTSEARDKLQAVISELTGEKKRLQKRLEQVAGAQVVVEREALVGVVISIGAKVFLVDEDLGATVFRIEDGAIVAST</sequence>
<dbReference type="InterPro" id="IPR005646">
    <property type="entry name" value="FapA"/>
</dbReference>
<proteinExistence type="predicted"/>
<reference evidence="3 4" key="1">
    <citation type="submission" date="2015-01" db="EMBL/GenBank/DDBJ databases">
        <title>Genome sequence of the anaerobic bacterium Geobacter soli GSS01, a dissimilatory Fe(III) reducer from soil.</title>
        <authorList>
            <person name="Yang G."/>
            <person name="Zhou S."/>
        </authorList>
    </citation>
    <scope>NUCLEOTIDE SEQUENCE [LARGE SCALE GENOMIC DNA]</scope>
    <source>
        <strain evidence="3 4">GSS01</strain>
    </source>
</reference>
<dbReference type="Pfam" id="PF20250">
    <property type="entry name" value="FapA_N"/>
    <property type="match status" value="1"/>
</dbReference>
<organism evidence="3 4">
    <name type="scientific">Geobacter soli</name>
    <dbReference type="NCBI Taxonomy" id="1510391"/>
    <lineage>
        <taxon>Bacteria</taxon>
        <taxon>Pseudomonadati</taxon>
        <taxon>Thermodesulfobacteriota</taxon>
        <taxon>Desulfuromonadia</taxon>
        <taxon>Geobacterales</taxon>
        <taxon>Geobacteraceae</taxon>
        <taxon>Geobacter</taxon>
    </lineage>
</organism>
<feature type="domain" description="Flagellar Assembly Protein A N-terminal region" evidence="2">
    <location>
        <begin position="86"/>
        <end position="256"/>
    </location>
</feature>
<dbReference type="AlphaFoldDB" id="A0A0C1QSH0"/>